<feature type="domain" description="VHS" evidence="2">
    <location>
        <begin position="35"/>
        <end position="126"/>
    </location>
</feature>
<dbReference type="AlphaFoldDB" id="A0A3B1KH28"/>
<evidence type="ECO:0000313" key="3">
    <source>
        <dbReference type="Ensembl" id="ENSAMXP00000054007.1"/>
    </source>
</evidence>
<dbReference type="GO" id="GO:0035091">
    <property type="term" value="F:phosphatidylinositol binding"/>
    <property type="evidence" value="ECO:0007669"/>
    <property type="project" value="InterPro"/>
</dbReference>
<feature type="signal peptide" evidence="1">
    <location>
        <begin position="1"/>
        <end position="16"/>
    </location>
</feature>
<dbReference type="SMART" id="SM00288">
    <property type="entry name" value="VHS"/>
    <property type="match status" value="1"/>
</dbReference>
<dbReference type="PANTHER" id="PTHR45905:SF6">
    <property type="entry name" value="ADP-RIBOSYLATION FACTOR-BINDING PROTEIN GGA3"/>
    <property type="match status" value="1"/>
</dbReference>
<dbReference type="PANTHER" id="PTHR45905">
    <property type="entry name" value="GOLGI-LOCALIZED, GAMMA-ADAPTIN EAR CONTAINING, ARF BINDING PROTEIN"/>
    <property type="match status" value="1"/>
</dbReference>
<reference evidence="4" key="2">
    <citation type="journal article" date="2014" name="Nat. Commun.">
        <title>The cavefish genome reveals candidate genes for eye loss.</title>
        <authorList>
            <person name="McGaugh S.E."/>
            <person name="Gross J.B."/>
            <person name="Aken B."/>
            <person name="Blin M."/>
            <person name="Borowsky R."/>
            <person name="Chalopin D."/>
            <person name="Hinaux H."/>
            <person name="Jeffery W.R."/>
            <person name="Keene A."/>
            <person name="Ma L."/>
            <person name="Minx P."/>
            <person name="Murphy D."/>
            <person name="O'Quin K.E."/>
            <person name="Retaux S."/>
            <person name="Rohner N."/>
            <person name="Searle S.M."/>
            <person name="Stahl B.A."/>
            <person name="Tabin C."/>
            <person name="Volff J.N."/>
            <person name="Yoshizawa M."/>
            <person name="Warren W.C."/>
        </authorList>
    </citation>
    <scope>NUCLEOTIDE SEQUENCE [LARGE SCALE GENOMIC DNA]</scope>
    <source>
        <strain evidence="4">female</strain>
    </source>
</reference>
<dbReference type="GO" id="GO:0006886">
    <property type="term" value="P:intracellular protein transport"/>
    <property type="evidence" value="ECO:0007669"/>
    <property type="project" value="InterPro"/>
</dbReference>
<dbReference type="Ensembl" id="ENSAMXT00000031550.1">
    <property type="protein sequence ID" value="ENSAMXP00000054007.1"/>
    <property type="gene ID" value="ENSAMXG00000041944.1"/>
</dbReference>
<evidence type="ECO:0000313" key="4">
    <source>
        <dbReference type="Proteomes" id="UP000018467"/>
    </source>
</evidence>
<reference evidence="3" key="4">
    <citation type="submission" date="2025-09" db="UniProtKB">
        <authorList>
            <consortium name="Ensembl"/>
        </authorList>
    </citation>
    <scope>IDENTIFICATION</scope>
</reference>
<protein>
    <recommendedName>
        <fullName evidence="2">VHS domain-containing protein</fullName>
    </recommendedName>
</protein>
<dbReference type="GO" id="GO:0006893">
    <property type="term" value="P:Golgi to plasma membrane transport"/>
    <property type="evidence" value="ECO:0007669"/>
    <property type="project" value="TreeGrafter"/>
</dbReference>
<dbReference type="STRING" id="7994.ENSAMXP00000054007"/>
<keyword evidence="4" id="KW-1185">Reference proteome</keyword>
<dbReference type="Gene3D" id="1.25.40.90">
    <property type="match status" value="1"/>
</dbReference>
<organism evidence="3 4">
    <name type="scientific">Astyanax mexicanus</name>
    <name type="common">Blind cave fish</name>
    <name type="synonym">Astyanax fasciatus mexicanus</name>
    <dbReference type="NCBI Taxonomy" id="7994"/>
    <lineage>
        <taxon>Eukaryota</taxon>
        <taxon>Metazoa</taxon>
        <taxon>Chordata</taxon>
        <taxon>Craniata</taxon>
        <taxon>Vertebrata</taxon>
        <taxon>Euteleostomi</taxon>
        <taxon>Actinopterygii</taxon>
        <taxon>Neopterygii</taxon>
        <taxon>Teleostei</taxon>
        <taxon>Ostariophysi</taxon>
        <taxon>Characiformes</taxon>
        <taxon>Characoidei</taxon>
        <taxon>Acestrorhamphidae</taxon>
        <taxon>Acestrorhamphinae</taxon>
        <taxon>Astyanax</taxon>
    </lineage>
</organism>
<dbReference type="InterPro" id="IPR008942">
    <property type="entry name" value="ENTH_VHS"/>
</dbReference>
<reference evidence="4" key="1">
    <citation type="submission" date="2013-03" db="EMBL/GenBank/DDBJ databases">
        <authorList>
            <person name="Jeffery W."/>
            <person name="Warren W."/>
            <person name="Wilson R.K."/>
        </authorList>
    </citation>
    <scope>NUCLEOTIDE SEQUENCE</scope>
    <source>
        <strain evidence="4">female</strain>
    </source>
</reference>
<keyword evidence="1" id="KW-0732">Signal</keyword>
<dbReference type="GO" id="GO:0005802">
    <property type="term" value="C:trans-Golgi network"/>
    <property type="evidence" value="ECO:0007669"/>
    <property type="project" value="InterPro"/>
</dbReference>
<evidence type="ECO:0000259" key="2">
    <source>
        <dbReference type="PROSITE" id="PS50179"/>
    </source>
</evidence>
<sequence length="126" mass="14249">MCVCVCVCVYNVCVCGVYNVCVCVCVYNVCVVGEVTDPNNVCERWNSIQEFYQHVNTQENGPQVALRLLVYKIQSPQEREALQALTLLEACMNNCGKRFHSEATKFRFLNELIKVLSPKVKIHSAP</sequence>
<dbReference type="GO" id="GO:0031267">
    <property type="term" value="F:small GTPase binding"/>
    <property type="evidence" value="ECO:0007669"/>
    <property type="project" value="InterPro"/>
</dbReference>
<dbReference type="InterPro" id="IPR027422">
    <property type="entry name" value="GGA1-3"/>
</dbReference>
<dbReference type="GO" id="GO:0043130">
    <property type="term" value="F:ubiquitin binding"/>
    <property type="evidence" value="ECO:0007669"/>
    <property type="project" value="InterPro"/>
</dbReference>
<dbReference type="InterPro" id="IPR002014">
    <property type="entry name" value="VHS_dom"/>
</dbReference>
<feature type="chain" id="PRO_5017325325" description="VHS domain-containing protein" evidence="1">
    <location>
        <begin position="17"/>
        <end position="126"/>
    </location>
</feature>
<name>A0A3B1KH28_ASTMX</name>
<dbReference type="SUPFAM" id="SSF48464">
    <property type="entry name" value="ENTH/VHS domain"/>
    <property type="match status" value="1"/>
</dbReference>
<dbReference type="InParanoid" id="A0A3B1KH28"/>
<dbReference type="PROSITE" id="PS50179">
    <property type="entry name" value="VHS"/>
    <property type="match status" value="1"/>
</dbReference>
<dbReference type="GO" id="GO:0034394">
    <property type="term" value="P:protein localization to cell surface"/>
    <property type="evidence" value="ECO:0007669"/>
    <property type="project" value="TreeGrafter"/>
</dbReference>
<proteinExistence type="predicted"/>
<reference evidence="3" key="3">
    <citation type="submission" date="2025-08" db="UniProtKB">
        <authorList>
            <consortium name="Ensembl"/>
        </authorList>
    </citation>
    <scope>IDENTIFICATION</scope>
</reference>
<accession>A0A3B1KH28</accession>
<evidence type="ECO:0000256" key="1">
    <source>
        <dbReference type="SAM" id="SignalP"/>
    </source>
</evidence>
<dbReference type="Proteomes" id="UP000018467">
    <property type="component" value="Unassembled WGS sequence"/>
</dbReference>
<dbReference type="Bgee" id="ENSAMXG00000041944">
    <property type="expression patterns" value="Expressed in intestine and 14 other cell types or tissues"/>
</dbReference>
<dbReference type="Pfam" id="PF00790">
    <property type="entry name" value="VHS"/>
    <property type="match status" value="1"/>
</dbReference>
<dbReference type="GeneTree" id="ENSGT00940000159613"/>